<organism evidence="9 10">
    <name type="scientific">Dictyobacter arantiisoli</name>
    <dbReference type="NCBI Taxonomy" id="2014874"/>
    <lineage>
        <taxon>Bacteria</taxon>
        <taxon>Bacillati</taxon>
        <taxon>Chloroflexota</taxon>
        <taxon>Ktedonobacteria</taxon>
        <taxon>Ktedonobacterales</taxon>
        <taxon>Dictyobacteraceae</taxon>
        <taxon>Dictyobacter</taxon>
    </lineage>
</organism>
<evidence type="ECO:0000313" key="10">
    <source>
        <dbReference type="Proteomes" id="UP000322530"/>
    </source>
</evidence>
<protein>
    <recommendedName>
        <fullName evidence="2">non-specific serine/threonine protein kinase</fullName>
        <ecNumber evidence="2">2.7.11.1</ecNumber>
    </recommendedName>
</protein>
<comment type="similarity">
    <text evidence="1">Belongs to the protein kinase superfamily. NEK Ser/Thr protein kinase family. NIMA subfamily.</text>
</comment>
<dbReference type="PANTHER" id="PTHR43671:SF13">
    <property type="entry name" value="SERINE_THREONINE-PROTEIN KINASE NEK2"/>
    <property type="match status" value="1"/>
</dbReference>
<dbReference type="PANTHER" id="PTHR43671">
    <property type="entry name" value="SERINE/THREONINE-PROTEIN KINASE NEK"/>
    <property type="match status" value="1"/>
</dbReference>
<dbReference type="PROSITE" id="PS50011">
    <property type="entry name" value="PROTEIN_KINASE_DOM"/>
    <property type="match status" value="1"/>
</dbReference>
<dbReference type="Gene3D" id="3.30.200.20">
    <property type="entry name" value="Phosphorylase Kinase, domain 1"/>
    <property type="match status" value="1"/>
</dbReference>
<proteinExistence type="inferred from homology"/>
<dbReference type="OrthoDB" id="142130at2"/>
<keyword evidence="4 7" id="KW-0547">Nucleotide-binding</keyword>
<gene>
    <name evidence="9" type="ORF">KDI_03810</name>
</gene>
<keyword evidence="5" id="KW-0418">Kinase</keyword>
<reference evidence="9 10" key="1">
    <citation type="submission" date="2019-01" db="EMBL/GenBank/DDBJ databases">
        <title>Draft genome sequence of Dictyobacter sp. Uno17.</title>
        <authorList>
            <person name="Wang C.M."/>
            <person name="Zheng Y."/>
            <person name="Sakai Y."/>
            <person name="Abe K."/>
            <person name="Yokota A."/>
            <person name="Yabe S."/>
        </authorList>
    </citation>
    <scope>NUCLEOTIDE SEQUENCE [LARGE SCALE GENOMIC DNA]</scope>
    <source>
        <strain evidence="9 10">Uno17</strain>
    </source>
</reference>
<dbReference type="Pfam" id="PF00069">
    <property type="entry name" value="Pkinase"/>
    <property type="match status" value="1"/>
</dbReference>
<sequence>MLQEQMSLPPGTVIQGLTGERYVVEALLGQGGFSAVYCARERHGKQTRYALKELINPSSQERGQLTYEARLMRRLSHPSLPQVYQVFEDTRNNRIYMLMDYIEGKNLEVLRREQPEKRFSLALTLTLLTPIVDALVYLHNQKAPVIHRDIKPSNIIIPIGTGDAMLVDFGLAKEYVEGNTTSVFRFGTAGYASPEQYGQGTNTRTDIYALGATLYTLLTGRVPVDAMTRMMKRQPGNSLIAAHNICPSIPSRVSRVIDRAMSLAIEERYATVEEFWQELTIAAVQPATQQISQALTANQPALSQEDIAILTTSHYAIEPQQAAGNKKKAASRPQRLHYGYHPPKKRLERRTIMIRSLLILLLLGGIMDLLLMNIGQHHTSSPLVQTNHGSRATPKIPATAIPDNTLCSTDYAASNSTDSYSILLASCYRGTMEHAGLSLGKSSFQLLNIQQHQNTFTGQFQAQGQQGHFRGSINKQGAMQFTVLLTTGESIKFAGTCTLGGVIAGQGFQIYEQAQQTEEDYGSWTAVAYLNVKH</sequence>
<feature type="binding site" evidence="7">
    <location>
        <position position="52"/>
    </location>
    <ligand>
        <name>ATP</name>
        <dbReference type="ChEBI" id="CHEBI:30616"/>
    </ligand>
</feature>
<feature type="domain" description="Protein kinase" evidence="8">
    <location>
        <begin position="22"/>
        <end position="280"/>
    </location>
</feature>
<dbReference type="EMBL" id="BIXY01000003">
    <property type="protein sequence ID" value="GCF06817.1"/>
    <property type="molecule type" value="Genomic_DNA"/>
</dbReference>
<keyword evidence="3" id="KW-0808">Transferase</keyword>
<dbReference type="InterPro" id="IPR011009">
    <property type="entry name" value="Kinase-like_dom_sf"/>
</dbReference>
<evidence type="ECO:0000256" key="7">
    <source>
        <dbReference type="PROSITE-ProRule" id="PRU10141"/>
    </source>
</evidence>
<dbReference type="CDD" id="cd14014">
    <property type="entry name" value="STKc_PknB_like"/>
    <property type="match status" value="1"/>
</dbReference>
<evidence type="ECO:0000256" key="6">
    <source>
        <dbReference type="ARBA" id="ARBA00022840"/>
    </source>
</evidence>
<evidence type="ECO:0000256" key="1">
    <source>
        <dbReference type="ARBA" id="ARBA00010886"/>
    </source>
</evidence>
<dbReference type="RefSeq" id="WP_149399783.1">
    <property type="nucleotide sequence ID" value="NZ_BIXY01000003.1"/>
</dbReference>
<dbReference type="SMART" id="SM00220">
    <property type="entry name" value="S_TKc"/>
    <property type="match status" value="1"/>
</dbReference>
<dbReference type="GO" id="GO:0005524">
    <property type="term" value="F:ATP binding"/>
    <property type="evidence" value="ECO:0007669"/>
    <property type="project" value="UniProtKB-UniRule"/>
</dbReference>
<evidence type="ECO:0000256" key="4">
    <source>
        <dbReference type="ARBA" id="ARBA00022741"/>
    </source>
</evidence>
<dbReference type="Proteomes" id="UP000322530">
    <property type="component" value="Unassembled WGS sequence"/>
</dbReference>
<dbReference type="EC" id="2.7.11.1" evidence="2"/>
<evidence type="ECO:0000313" key="9">
    <source>
        <dbReference type="EMBL" id="GCF06817.1"/>
    </source>
</evidence>
<comment type="caution">
    <text evidence="9">The sequence shown here is derived from an EMBL/GenBank/DDBJ whole genome shotgun (WGS) entry which is preliminary data.</text>
</comment>
<evidence type="ECO:0000256" key="5">
    <source>
        <dbReference type="ARBA" id="ARBA00022777"/>
    </source>
</evidence>
<dbReference type="SUPFAM" id="SSF56112">
    <property type="entry name" value="Protein kinase-like (PK-like)"/>
    <property type="match status" value="1"/>
</dbReference>
<keyword evidence="10" id="KW-1185">Reference proteome</keyword>
<evidence type="ECO:0000256" key="2">
    <source>
        <dbReference type="ARBA" id="ARBA00012513"/>
    </source>
</evidence>
<dbReference type="AlphaFoldDB" id="A0A5A5T625"/>
<keyword evidence="6 7" id="KW-0067">ATP-binding</keyword>
<dbReference type="PROSITE" id="PS00108">
    <property type="entry name" value="PROTEIN_KINASE_ST"/>
    <property type="match status" value="1"/>
</dbReference>
<dbReference type="PROSITE" id="PS00107">
    <property type="entry name" value="PROTEIN_KINASE_ATP"/>
    <property type="match status" value="1"/>
</dbReference>
<dbReference type="Gene3D" id="1.10.510.10">
    <property type="entry name" value="Transferase(Phosphotransferase) domain 1"/>
    <property type="match status" value="1"/>
</dbReference>
<dbReference type="InterPro" id="IPR017441">
    <property type="entry name" value="Protein_kinase_ATP_BS"/>
</dbReference>
<dbReference type="InterPro" id="IPR050660">
    <property type="entry name" value="NEK_Ser/Thr_kinase"/>
</dbReference>
<dbReference type="GO" id="GO:0004674">
    <property type="term" value="F:protein serine/threonine kinase activity"/>
    <property type="evidence" value="ECO:0007669"/>
    <property type="project" value="UniProtKB-EC"/>
</dbReference>
<name>A0A5A5T625_9CHLR</name>
<accession>A0A5A5T625</accession>
<dbReference type="InterPro" id="IPR000719">
    <property type="entry name" value="Prot_kinase_dom"/>
</dbReference>
<dbReference type="InterPro" id="IPR008271">
    <property type="entry name" value="Ser/Thr_kinase_AS"/>
</dbReference>
<evidence type="ECO:0000256" key="3">
    <source>
        <dbReference type="ARBA" id="ARBA00022679"/>
    </source>
</evidence>
<evidence type="ECO:0000259" key="8">
    <source>
        <dbReference type="PROSITE" id="PS50011"/>
    </source>
</evidence>